<proteinExistence type="predicted"/>
<reference evidence="1" key="1">
    <citation type="submission" date="2022-06" db="EMBL/GenBank/DDBJ databases">
        <authorList>
            <person name="Berger JAMES D."/>
            <person name="Berger JAMES D."/>
        </authorList>
    </citation>
    <scope>NUCLEOTIDE SEQUENCE [LARGE SCALE GENOMIC DNA]</scope>
</reference>
<dbReference type="AlphaFoldDB" id="A0AA85GFE6"/>
<name>A0AA85GFE6_9TREM</name>
<dbReference type="WBParaSite" id="SRDH1_93670.1">
    <property type="protein sequence ID" value="SRDH1_93670.1"/>
    <property type="gene ID" value="SRDH1_93670"/>
</dbReference>
<protein>
    <submittedName>
        <fullName evidence="2">Uncharacterized protein</fullName>
    </submittedName>
</protein>
<dbReference type="Proteomes" id="UP000050792">
    <property type="component" value="Unassembled WGS sequence"/>
</dbReference>
<evidence type="ECO:0000313" key="2">
    <source>
        <dbReference type="WBParaSite" id="SRDH1_93670.1"/>
    </source>
</evidence>
<reference evidence="2" key="2">
    <citation type="submission" date="2023-11" db="UniProtKB">
        <authorList>
            <consortium name="WormBaseParasite"/>
        </authorList>
    </citation>
    <scope>IDENTIFICATION</scope>
</reference>
<keyword evidence="1" id="KW-1185">Reference proteome</keyword>
<evidence type="ECO:0000313" key="1">
    <source>
        <dbReference type="Proteomes" id="UP000050792"/>
    </source>
</evidence>
<sequence length="69" mass="8163">MKENTKEHMLPRNRDKNERMNKTWIELEKKVQDRVSRRILVGSLCSIGSNRRKSVICFHGNSDDSLEFT</sequence>
<accession>A0AA85GFE6</accession>
<organism evidence="1 2">
    <name type="scientific">Schistosoma rodhaini</name>
    <dbReference type="NCBI Taxonomy" id="6188"/>
    <lineage>
        <taxon>Eukaryota</taxon>
        <taxon>Metazoa</taxon>
        <taxon>Spiralia</taxon>
        <taxon>Lophotrochozoa</taxon>
        <taxon>Platyhelminthes</taxon>
        <taxon>Trematoda</taxon>
        <taxon>Digenea</taxon>
        <taxon>Strigeidida</taxon>
        <taxon>Schistosomatoidea</taxon>
        <taxon>Schistosomatidae</taxon>
        <taxon>Schistosoma</taxon>
    </lineage>
</organism>